<feature type="compositionally biased region" description="Low complexity" evidence="3">
    <location>
        <begin position="47"/>
        <end position="60"/>
    </location>
</feature>
<keyword evidence="4" id="KW-0472">Membrane</keyword>
<dbReference type="GO" id="GO:0055120">
    <property type="term" value="C:striated muscle dense body"/>
    <property type="evidence" value="ECO:0007669"/>
    <property type="project" value="TreeGrafter"/>
</dbReference>
<evidence type="ECO:0000256" key="1">
    <source>
        <dbReference type="ARBA" id="ARBA00022801"/>
    </source>
</evidence>
<keyword evidence="4" id="KW-1133">Transmembrane helix</keyword>
<keyword evidence="5" id="KW-1185">Reference proteome</keyword>
<dbReference type="Gene3D" id="3.30.1360.180">
    <property type="match status" value="1"/>
</dbReference>
<name>A0A7I4YF44_HAECO</name>
<evidence type="ECO:0000313" key="6">
    <source>
        <dbReference type="WBParaSite" id="HCON_00088470-00001"/>
    </source>
</evidence>
<protein>
    <submittedName>
        <fullName evidence="6">Ectonucleotide pyrophosphatase/phosphodiesterase family member 6</fullName>
    </submittedName>
</protein>
<dbReference type="InterPro" id="IPR002591">
    <property type="entry name" value="Phosphodiest/P_Trfase"/>
</dbReference>
<dbReference type="Proteomes" id="UP000025227">
    <property type="component" value="Unplaced"/>
</dbReference>
<evidence type="ECO:0000313" key="5">
    <source>
        <dbReference type="Proteomes" id="UP000025227"/>
    </source>
</evidence>
<dbReference type="OrthoDB" id="415411at2759"/>
<organism evidence="5 6">
    <name type="scientific">Haemonchus contortus</name>
    <name type="common">Barber pole worm</name>
    <dbReference type="NCBI Taxonomy" id="6289"/>
    <lineage>
        <taxon>Eukaryota</taxon>
        <taxon>Metazoa</taxon>
        <taxon>Ecdysozoa</taxon>
        <taxon>Nematoda</taxon>
        <taxon>Chromadorea</taxon>
        <taxon>Rhabditida</taxon>
        <taxon>Rhabditina</taxon>
        <taxon>Rhabditomorpha</taxon>
        <taxon>Strongyloidea</taxon>
        <taxon>Trichostrongylidae</taxon>
        <taxon>Haemonchus</taxon>
    </lineage>
</organism>
<evidence type="ECO:0000256" key="3">
    <source>
        <dbReference type="SAM" id="MobiDB-lite"/>
    </source>
</evidence>
<dbReference type="AlphaFoldDB" id="A0A7I4YF44"/>
<dbReference type="PANTHER" id="PTHR10151">
    <property type="entry name" value="ECTONUCLEOTIDE PYROPHOSPHATASE/PHOSPHODIESTERASE"/>
    <property type="match status" value="1"/>
</dbReference>
<dbReference type="CDD" id="cd16018">
    <property type="entry name" value="Enpp"/>
    <property type="match status" value="1"/>
</dbReference>
<feature type="region of interest" description="Disordered" evidence="3">
    <location>
        <begin position="1"/>
        <end position="60"/>
    </location>
</feature>
<dbReference type="Gene3D" id="3.40.720.10">
    <property type="entry name" value="Alkaline Phosphatase, subunit A"/>
    <property type="match status" value="1"/>
</dbReference>
<dbReference type="PANTHER" id="PTHR10151:SF114">
    <property type="entry name" value="ECTONUCLEOTIDE PYROPHOSPHATASE_PHOSPHODIESTERASE C27A7.3"/>
    <property type="match status" value="1"/>
</dbReference>
<evidence type="ECO:0000256" key="4">
    <source>
        <dbReference type="SAM" id="Phobius"/>
    </source>
</evidence>
<sequence length="712" mass="81112">MGKARKPKVHSTNPAKPGKSHRKPKADSRKSAKPGKTRQLREGAGGSHATKSSGSTSSKGKSKSLIVFVILAVILVIIALAVLIIILYAFSHSKTTRTSFFDRCPRMCDKPNLLKPHPPLIVISLDGYAHYFLSRKLQPTFERIAKCGVTAERVFASFPSSTFPNHYTTVTGLYPGHHDLVSNMIYDPAVYEKPVWLGTHSRDEFYTKEPIWSVYKKVTNRKTATFAWVGSQHNSTRYIQADYRTNYKSGQPLQERFDAIMKWLQMDDESRPGLMLVYSDEPDHTGHRNLEAKMNRTLKSVDSHFKDFLETLMEKGYLGCINLVIVSDHGMSRVRSHVLLNDYVNVDEFYATYGSQTQIFLKKSTNVTEDDFKLLGCRTGKNVRIFSQPTMPIRFHYPKRTARVGDLVIVGVRGARIHRGPGAVRWDHHGTHGQDYIESSIHTIMYAMGPSFMENYVLPAFMNVEYMNLFTKLLGIPLVKNDGDPVFMDMALRNYTTPRPNYKDMRVCTTSSSQYCGACSKEEENIIKKWATCKSSTISQAITLQEFPESSGDFCFLGGCADMAAVSTTREQVHSGTLIELYNRDSEDEKLSGDCIFQLTENRKTQCVEMKYAKKFMKNTISAYPERVMAHEWNLIPPLKSRFIEVYLDPLNNYTREVVSNRGKVISITGWVYNYNYDGMYSKLQPHETAPTHIFRILIACKENWSEKWTLL</sequence>
<keyword evidence="4" id="KW-0812">Transmembrane</keyword>
<reference evidence="6" key="1">
    <citation type="submission" date="2020-12" db="UniProtKB">
        <authorList>
            <consortium name="WormBaseParasite"/>
        </authorList>
    </citation>
    <scope>IDENTIFICATION</scope>
    <source>
        <strain evidence="6">MHco3</strain>
    </source>
</reference>
<evidence type="ECO:0000256" key="2">
    <source>
        <dbReference type="ARBA" id="ARBA00023180"/>
    </source>
</evidence>
<dbReference type="GO" id="GO:0031674">
    <property type="term" value="C:I band"/>
    <property type="evidence" value="ECO:0007669"/>
    <property type="project" value="TreeGrafter"/>
</dbReference>
<dbReference type="Pfam" id="PF01663">
    <property type="entry name" value="Phosphodiest"/>
    <property type="match status" value="1"/>
</dbReference>
<accession>A0A7I4YF44</accession>
<dbReference type="GO" id="GO:0016787">
    <property type="term" value="F:hydrolase activity"/>
    <property type="evidence" value="ECO:0007669"/>
    <property type="project" value="UniProtKB-KW"/>
</dbReference>
<keyword evidence="1" id="KW-0378">Hydrolase</keyword>
<proteinExistence type="predicted"/>
<dbReference type="SUPFAM" id="SSF53649">
    <property type="entry name" value="Alkaline phosphatase-like"/>
    <property type="match status" value="1"/>
</dbReference>
<dbReference type="InterPro" id="IPR017850">
    <property type="entry name" value="Alkaline_phosphatase_core_sf"/>
</dbReference>
<feature type="transmembrane region" description="Helical" evidence="4">
    <location>
        <begin position="65"/>
        <end position="90"/>
    </location>
</feature>
<dbReference type="GO" id="GO:0016529">
    <property type="term" value="C:sarcoplasmic reticulum"/>
    <property type="evidence" value="ECO:0007669"/>
    <property type="project" value="TreeGrafter"/>
</dbReference>
<keyword evidence="2" id="KW-0325">Glycoprotein</keyword>
<dbReference type="Gene3D" id="3.40.570.10">
    <property type="entry name" value="Extracellular Endonuclease, subunit A"/>
    <property type="match status" value="1"/>
</dbReference>
<dbReference type="InterPro" id="IPR044929">
    <property type="entry name" value="DNA/RNA_non-sp_Endonuclease_sf"/>
</dbReference>
<dbReference type="WBParaSite" id="HCON_00088470-00001">
    <property type="protein sequence ID" value="HCON_00088470-00001"/>
    <property type="gene ID" value="HCON_00088470"/>
</dbReference>